<proteinExistence type="predicted"/>
<dbReference type="Pfam" id="PF00069">
    <property type="entry name" value="Pkinase"/>
    <property type="match status" value="1"/>
</dbReference>
<dbReference type="GO" id="GO:0046872">
    <property type="term" value="F:metal ion binding"/>
    <property type="evidence" value="ECO:0007669"/>
    <property type="project" value="UniProtKB-KW"/>
</dbReference>
<dbReference type="InterPro" id="IPR011009">
    <property type="entry name" value="Kinase-like_dom_sf"/>
</dbReference>
<evidence type="ECO:0000256" key="5">
    <source>
        <dbReference type="ARBA" id="ARBA00034078"/>
    </source>
</evidence>
<sequence>MASDIKPDNVLIDCGEDGQGPVIEDVRLIDLENAAYLPKGRCMQGMLAGNDNWRSPEAHFKGELNKPTDIFSFGIICIYAVLGRVILGPDDDFRMHEMQGVYPAIIRLQRQVSYFGDHDGVNGLLRHLQEDEFSCQVLKMLWDGRTDEDIPYKPFSEWPECQQGREWTTVALTGVVVTFIEKNRAQRNPFQLGFPMYGKNPHLVDMEVSSGNCFVRRDEMTQMGSFSSTGYLSSHVTTQSVCDSCGRSRATAVSSRDAEFTQFVRKSARSLTPAMNPFRAPSRLDGAWHKVGLASAFPDLDNDYDGRRITAKCKAFRIPNSNTKGSQEAGCPVEADIDLPGDLKDQVLVFKYKGKLHAIDHQCPHSSFPLSQGSLFDIEDFGVVLSAGITCPKHGWSFDLFSGQSDRGNYKLKVWEVQLRDPPASDGASGDTDQEVWVRRKQRIG</sequence>
<reference evidence="9" key="1">
    <citation type="journal article" date="2020" name="bioRxiv">
        <title>Genomic and phenotypic heterogeneity of clinical isolates of the human pathogens Aspergillus fumigatus, Aspergillus lentulus and Aspergillus fumigatiaffinis.</title>
        <authorList>
            <person name="dos Santos R.A.C."/>
            <person name="Steenwyk J.L."/>
            <person name="Rivero-Menendez O."/>
            <person name="Mead M.E."/>
            <person name="Silva L.P."/>
            <person name="Bastos R.W."/>
            <person name="Alastruey-Izquierdo A."/>
            <person name="Goldman G.H."/>
            <person name="Rokas A."/>
        </authorList>
    </citation>
    <scope>NUCLEOTIDE SEQUENCE</scope>
    <source>
        <strain evidence="9">CNM-CM6805</strain>
    </source>
</reference>
<evidence type="ECO:0000256" key="3">
    <source>
        <dbReference type="ARBA" id="ARBA00023004"/>
    </source>
</evidence>
<dbReference type="EMBL" id="JAAAPX010000231">
    <property type="protein sequence ID" value="KAF4226589.1"/>
    <property type="molecule type" value="Genomic_DNA"/>
</dbReference>
<dbReference type="PROSITE" id="PS50011">
    <property type="entry name" value="PROTEIN_KINASE_DOM"/>
    <property type="match status" value="1"/>
</dbReference>
<dbReference type="AlphaFoldDB" id="A0A8H4GQP3"/>
<evidence type="ECO:0000256" key="2">
    <source>
        <dbReference type="ARBA" id="ARBA00022723"/>
    </source>
</evidence>
<keyword evidence="6" id="KW-1133">Transmembrane helix</keyword>
<evidence type="ECO:0000256" key="6">
    <source>
        <dbReference type="SAM" id="Phobius"/>
    </source>
</evidence>
<evidence type="ECO:0000259" key="7">
    <source>
        <dbReference type="PROSITE" id="PS50011"/>
    </source>
</evidence>
<dbReference type="PANTHER" id="PTHR21496:SF0">
    <property type="entry name" value="RIESKE DOMAIN-CONTAINING PROTEIN"/>
    <property type="match status" value="1"/>
</dbReference>
<gene>
    <name evidence="9" type="ORF">CNMCM6805_004366</name>
</gene>
<dbReference type="SUPFAM" id="SSF50022">
    <property type="entry name" value="ISP domain"/>
    <property type="match status" value="1"/>
</dbReference>
<reference evidence="9" key="2">
    <citation type="submission" date="2020-04" db="EMBL/GenBank/DDBJ databases">
        <authorList>
            <person name="Santos R.A.C."/>
            <person name="Steenwyk J.L."/>
            <person name="Rivero-Menendez O."/>
            <person name="Mead M.E."/>
            <person name="Silva L.P."/>
            <person name="Bastos R.W."/>
            <person name="Alastruey-Izquierdo A."/>
            <person name="Goldman G.H."/>
            <person name="Rokas A."/>
        </authorList>
    </citation>
    <scope>NUCLEOTIDE SEQUENCE</scope>
    <source>
        <strain evidence="9">CNM-CM6805</strain>
    </source>
</reference>
<dbReference type="PANTHER" id="PTHR21496">
    <property type="entry name" value="FERREDOXIN-RELATED"/>
    <property type="match status" value="1"/>
</dbReference>
<dbReference type="GO" id="GO:0005524">
    <property type="term" value="F:ATP binding"/>
    <property type="evidence" value="ECO:0007669"/>
    <property type="project" value="InterPro"/>
</dbReference>
<evidence type="ECO:0008006" key="11">
    <source>
        <dbReference type="Google" id="ProtNLM"/>
    </source>
</evidence>
<dbReference type="OrthoDB" id="426882at2759"/>
<accession>A0A8H4GQP3</accession>
<feature type="transmembrane region" description="Helical" evidence="6">
    <location>
        <begin position="70"/>
        <end position="87"/>
    </location>
</feature>
<keyword evidence="6" id="KW-0472">Membrane</keyword>
<dbReference type="SUPFAM" id="SSF56112">
    <property type="entry name" value="Protein kinase-like (PK-like)"/>
    <property type="match status" value="1"/>
</dbReference>
<dbReference type="CDD" id="cd03467">
    <property type="entry name" value="Rieske"/>
    <property type="match status" value="1"/>
</dbReference>
<feature type="domain" description="Rieske" evidence="8">
    <location>
        <begin position="330"/>
        <end position="426"/>
    </location>
</feature>
<keyword evidence="6" id="KW-0812">Transmembrane</keyword>
<dbReference type="GO" id="GO:0051537">
    <property type="term" value="F:2 iron, 2 sulfur cluster binding"/>
    <property type="evidence" value="ECO:0007669"/>
    <property type="project" value="UniProtKB-KW"/>
</dbReference>
<protein>
    <recommendedName>
        <fullName evidence="11">Rieske domain-containing protein</fullName>
    </recommendedName>
</protein>
<evidence type="ECO:0000256" key="4">
    <source>
        <dbReference type="ARBA" id="ARBA00023014"/>
    </source>
</evidence>
<evidence type="ECO:0000313" key="10">
    <source>
        <dbReference type="Proteomes" id="UP000653565"/>
    </source>
</evidence>
<keyword evidence="4" id="KW-0411">Iron-sulfur</keyword>
<dbReference type="InterPro" id="IPR000719">
    <property type="entry name" value="Prot_kinase_dom"/>
</dbReference>
<organism evidence="9 10">
    <name type="scientific">Aspergillus fumigatiaffinis</name>
    <dbReference type="NCBI Taxonomy" id="340414"/>
    <lineage>
        <taxon>Eukaryota</taxon>
        <taxon>Fungi</taxon>
        <taxon>Dikarya</taxon>
        <taxon>Ascomycota</taxon>
        <taxon>Pezizomycotina</taxon>
        <taxon>Eurotiomycetes</taxon>
        <taxon>Eurotiomycetidae</taxon>
        <taxon>Eurotiales</taxon>
        <taxon>Aspergillaceae</taxon>
        <taxon>Aspergillus</taxon>
        <taxon>Aspergillus subgen. Fumigati</taxon>
    </lineage>
</organism>
<evidence type="ECO:0000313" key="9">
    <source>
        <dbReference type="EMBL" id="KAF4226589.1"/>
    </source>
</evidence>
<evidence type="ECO:0000259" key="8">
    <source>
        <dbReference type="PROSITE" id="PS51296"/>
    </source>
</evidence>
<dbReference type="Pfam" id="PF00355">
    <property type="entry name" value="Rieske"/>
    <property type="match status" value="1"/>
</dbReference>
<dbReference type="Gene3D" id="2.102.10.10">
    <property type="entry name" value="Rieske [2Fe-2S] iron-sulphur domain"/>
    <property type="match status" value="1"/>
</dbReference>
<dbReference type="PROSITE" id="PS51296">
    <property type="entry name" value="RIESKE"/>
    <property type="match status" value="1"/>
</dbReference>
<dbReference type="Proteomes" id="UP000653565">
    <property type="component" value="Unassembled WGS sequence"/>
</dbReference>
<feature type="domain" description="Protein kinase" evidence="7">
    <location>
        <begin position="1"/>
        <end position="203"/>
    </location>
</feature>
<name>A0A8H4GQP3_9EURO</name>
<keyword evidence="3" id="KW-0408">Iron</keyword>
<dbReference type="InterPro" id="IPR036922">
    <property type="entry name" value="Rieske_2Fe-2S_sf"/>
</dbReference>
<comment type="cofactor">
    <cofactor evidence="5">
        <name>[2Fe-2S] cluster</name>
        <dbReference type="ChEBI" id="CHEBI:190135"/>
    </cofactor>
</comment>
<keyword evidence="10" id="KW-1185">Reference proteome</keyword>
<evidence type="ECO:0000256" key="1">
    <source>
        <dbReference type="ARBA" id="ARBA00022714"/>
    </source>
</evidence>
<keyword evidence="2" id="KW-0479">Metal-binding</keyword>
<comment type="caution">
    <text evidence="9">The sequence shown here is derived from an EMBL/GenBank/DDBJ whole genome shotgun (WGS) entry which is preliminary data.</text>
</comment>
<dbReference type="InterPro" id="IPR017941">
    <property type="entry name" value="Rieske_2Fe-2S"/>
</dbReference>
<dbReference type="GO" id="GO:0004672">
    <property type="term" value="F:protein kinase activity"/>
    <property type="evidence" value="ECO:0007669"/>
    <property type="project" value="InterPro"/>
</dbReference>
<dbReference type="Gene3D" id="1.10.510.10">
    <property type="entry name" value="Transferase(Phosphotransferase) domain 1"/>
    <property type="match status" value="1"/>
</dbReference>
<keyword evidence="1" id="KW-0001">2Fe-2S</keyword>